<dbReference type="Proteomes" id="UP000694429">
    <property type="component" value="Chromosome 1"/>
</dbReference>
<evidence type="ECO:0000259" key="3">
    <source>
        <dbReference type="Pfam" id="PF02492"/>
    </source>
</evidence>
<dbReference type="PANTHER" id="PTHR13748:SF31">
    <property type="entry name" value="ZINC-REGULATED GTPASE METALLOPROTEIN ACTIVATOR 1A-RELATED"/>
    <property type="match status" value="1"/>
</dbReference>
<evidence type="ECO:0000256" key="1">
    <source>
        <dbReference type="SAM" id="MobiDB-lite"/>
    </source>
</evidence>
<feature type="compositionally biased region" description="Acidic residues" evidence="1">
    <location>
        <begin position="1"/>
        <end position="18"/>
    </location>
</feature>
<evidence type="ECO:0000313" key="4">
    <source>
        <dbReference type="Ensembl" id="ENSCAFP00030019697.1"/>
    </source>
</evidence>
<sequence>CLLGAADEEEEQREEDCPELVPIETKLREEEEKSGPGTMIPSHLSPTTLLNYILTEEHSKRVAVILNEFGEGSAVEKSLANSQGGEFYGKWLDLRNSCPCCSVKDNGLRTTENLMQKEKFEYILLETIGLTAMAAGASMCGLMLN</sequence>
<keyword evidence="2" id="KW-0472">Membrane</keyword>
<evidence type="ECO:0000313" key="5">
    <source>
        <dbReference type="Proteomes" id="UP000694429"/>
    </source>
</evidence>
<dbReference type="Ensembl" id="ENSCAFT00030022580.1">
    <property type="protein sequence ID" value="ENSCAFP00030019697.1"/>
    <property type="gene ID" value="ENSCAFG00030012167.1"/>
</dbReference>
<feature type="transmembrane region" description="Helical" evidence="2">
    <location>
        <begin position="122"/>
        <end position="144"/>
    </location>
</feature>
<dbReference type="Gene3D" id="3.40.50.300">
    <property type="entry name" value="P-loop containing nucleotide triphosphate hydrolases"/>
    <property type="match status" value="1"/>
</dbReference>
<dbReference type="PANTHER" id="PTHR13748">
    <property type="entry name" value="COBW-RELATED"/>
    <property type="match status" value="1"/>
</dbReference>
<organism evidence="4 5">
    <name type="scientific">Canis lupus familiaris</name>
    <name type="common">Dog</name>
    <name type="synonym">Canis familiaris</name>
    <dbReference type="NCBI Taxonomy" id="9615"/>
    <lineage>
        <taxon>Eukaryota</taxon>
        <taxon>Metazoa</taxon>
        <taxon>Chordata</taxon>
        <taxon>Craniata</taxon>
        <taxon>Vertebrata</taxon>
        <taxon>Euteleostomi</taxon>
        <taxon>Mammalia</taxon>
        <taxon>Eutheria</taxon>
        <taxon>Laurasiatheria</taxon>
        <taxon>Carnivora</taxon>
        <taxon>Caniformia</taxon>
        <taxon>Canidae</taxon>
        <taxon>Canis</taxon>
    </lineage>
</organism>
<reference evidence="4" key="2">
    <citation type="submission" date="2025-08" db="UniProtKB">
        <authorList>
            <consortium name="Ensembl"/>
        </authorList>
    </citation>
    <scope>IDENTIFICATION</scope>
</reference>
<dbReference type="Pfam" id="PF02492">
    <property type="entry name" value="cobW"/>
    <property type="match status" value="1"/>
</dbReference>
<accession>A0A8C0N0Q8</accession>
<name>A0A8C0N0Q8_CANLF</name>
<dbReference type="InterPro" id="IPR027417">
    <property type="entry name" value="P-loop_NTPase"/>
</dbReference>
<feature type="region of interest" description="Disordered" evidence="1">
    <location>
        <begin position="1"/>
        <end position="42"/>
    </location>
</feature>
<protein>
    <recommendedName>
        <fullName evidence="3">CobW/HypB/UreG nucleotide-binding domain-containing protein</fullName>
    </recommendedName>
</protein>
<dbReference type="AlphaFoldDB" id="A0A8C0N0Q8"/>
<feature type="compositionally biased region" description="Basic and acidic residues" evidence="1">
    <location>
        <begin position="25"/>
        <end position="34"/>
    </location>
</feature>
<keyword evidence="2" id="KW-0812">Transmembrane</keyword>
<feature type="domain" description="CobW/HypB/UreG nucleotide-binding" evidence="3">
    <location>
        <begin position="47"/>
        <end position="133"/>
    </location>
</feature>
<dbReference type="InterPro" id="IPR003495">
    <property type="entry name" value="CobW/HypB/UreG_nucleotide-bd"/>
</dbReference>
<dbReference type="InterPro" id="IPR051316">
    <property type="entry name" value="Zinc-reg_GTPase_activator"/>
</dbReference>
<keyword evidence="2" id="KW-1133">Transmembrane helix</keyword>
<proteinExistence type="predicted"/>
<evidence type="ECO:0000256" key="2">
    <source>
        <dbReference type="SAM" id="Phobius"/>
    </source>
</evidence>
<dbReference type="SUPFAM" id="SSF52540">
    <property type="entry name" value="P-loop containing nucleoside triphosphate hydrolases"/>
    <property type="match status" value="1"/>
</dbReference>
<reference evidence="4" key="1">
    <citation type="submission" date="2019-03" db="EMBL/GenBank/DDBJ databases">
        <authorList>
            <person name="Warren W.C."/>
            <person name="Johnson G.S."/>
        </authorList>
    </citation>
    <scope>NUCLEOTIDE SEQUENCE [LARGE SCALE GENOMIC DNA]</scope>
    <source>
        <strain evidence="4">Basenji</strain>
    </source>
</reference>